<dbReference type="InterPro" id="IPR015421">
    <property type="entry name" value="PyrdxlP-dep_Trfase_major"/>
</dbReference>
<dbReference type="InterPro" id="IPR015424">
    <property type="entry name" value="PyrdxlP-dep_Trfase"/>
</dbReference>
<dbReference type="PANTHER" id="PTHR42790">
    <property type="entry name" value="AMINOTRANSFERASE"/>
    <property type="match status" value="1"/>
</dbReference>
<name>A0A1S2LYM7_9BACI</name>
<evidence type="ECO:0000256" key="5">
    <source>
        <dbReference type="ARBA" id="ARBA00022679"/>
    </source>
</evidence>
<dbReference type="InterPro" id="IPR015422">
    <property type="entry name" value="PyrdxlP-dep_Trfase_small"/>
</dbReference>
<dbReference type="FunFam" id="3.40.640.10:FF:000053">
    <property type="entry name" value="Aminotransferase, class I"/>
    <property type="match status" value="1"/>
</dbReference>
<dbReference type="AlphaFoldDB" id="A0A1S2LYM7"/>
<evidence type="ECO:0000256" key="3">
    <source>
        <dbReference type="ARBA" id="ARBA00011738"/>
    </source>
</evidence>
<evidence type="ECO:0000256" key="1">
    <source>
        <dbReference type="ARBA" id="ARBA00001933"/>
    </source>
</evidence>
<dbReference type="GO" id="GO:1901605">
    <property type="term" value="P:alpha-amino acid metabolic process"/>
    <property type="evidence" value="ECO:0007669"/>
    <property type="project" value="TreeGrafter"/>
</dbReference>
<dbReference type="GO" id="GO:0008483">
    <property type="term" value="F:transaminase activity"/>
    <property type="evidence" value="ECO:0007669"/>
    <property type="project" value="UniProtKB-KW"/>
</dbReference>
<keyword evidence="6" id="KW-0663">Pyridoxal phosphate</keyword>
<keyword evidence="5 8" id="KW-0808">Transferase</keyword>
<dbReference type="Proteomes" id="UP000180057">
    <property type="component" value="Unassembled WGS sequence"/>
</dbReference>
<sequence>MNYAFADRTRNFTSSAVRDILTVIQKGNVISFAGGLPSEEFFPLEQVQLAYEKVFASGTGALQYGGTEGYLPLRVLLKERMKTKGIYSEPETILMTTGSQQAIDLFSKVMLSPSDIVLTENPTYLAALQVFKAYEGQVCAVQGDDYGMDPQDLENKIKMLKPKFIYVVPTFSNPEGKAWSQERRIAIVELAKKYNVLVFEDDPYSEIQFEDRETYQSLASLDQERTHVLYTSTFSKTVVPALRSGWITGPKEVIRMMAQAKQASDLHSSSIDQQALYFLMRDFDLNRHIALLSREYYQRMNVMRNYLNTLESFSFTEPKGGMFIWVKADKHLDMTSLLHEAVNNGVAYVPGSAFYVDNPQKNTFRLNFTHSTPENIKLGMMRLSEVLRRVEKVM</sequence>
<evidence type="ECO:0000256" key="4">
    <source>
        <dbReference type="ARBA" id="ARBA00022576"/>
    </source>
</evidence>
<dbReference type="SUPFAM" id="SSF53383">
    <property type="entry name" value="PLP-dependent transferases"/>
    <property type="match status" value="1"/>
</dbReference>
<dbReference type="RefSeq" id="WP_071391155.1">
    <property type="nucleotide sequence ID" value="NZ_MLQS01000035.1"/>
</dbReference>
<evidence type="ECO:0000259" key="7">
    <source>
        <dbReference type="Pfam" id="PF00155"/>
    </source>
</evidence>
<dbReference type="Gene3D" id="3.40.640.10">
    <property type="entry name" value="Type I PLP-dependent aspartate aminotransferase-like (Major domain)"/>
    <property type="match status" value="1"/>
</dbReference>
<dbReference type="Gene3D" id="3.90.1150.10">
    <property type="entry name" value="Aspartate Aminotransferase, domain 1"/>
    <property type="match status" value="1"/>
</dbReference>
<accession>A0A1S2LYM7</accession>
<gene>
    <name evidence="8" type="ORF">BKP45_21265</name>
</gene>
<evidence type="ECO:0000256" key="6">
    <source>
        <dbReference type="ARBA" id="ARBA00022898"/>
    </source>
</evidence>
<dbReference type="CDD" id="cd00609">
    <property type="entry name" value="AAT_like"/>
    <property type="match status" value="1"/>
</dbReference>
<comment type="similarity">
    <text evidence="2">Belongs to the class-I pyridoxal-phosphate-dependent aminotransferase family.</text>
</comment>
<dbReference type="PANTHER" id="PTHR42790:SF19">
    <property type="entry name" value="KYNURENINE_ALPHA-AMINOADIPATE AMINOTRANSFERASE, MITOCHONDRIAL"/>
    <property type="match status" value="1"/>
</dbReference>
<dbReference type="EMBL" id="MLQS01000035">
    <property type="protein sequence ID" value="OIJ16535.1"/>
    <property type="molecule type" value="Genomic_DNA"/>
</dbReference>
<dbReference type="OrthoDB" id="9802328at2"/>
<dbReference type="Pfam" id="PF00155">
    <property type="entry name" value="Aminotran_1_2"/>
    <property type="match status" value="1"/>
</dbReference>
<keyword evidence="9" id="KW-1185">Reference proteome</keyword>
<comment type="cofactor">
    <cofactor evidence="1">
        <name>pyridoxal 5'-phosphate</name>
        <dbReference type="ChEBI" id="CHEBI:597326"/>
    </cofactor>
</comment>
<evidence type="ECO:0000256" key="2">
    <source>
        <dbReference type="ARBA" id="ARBA00007441"/>
    </source>
</evidence>
<dbReference type="InterPro" id="IPR004839">
    <property type="entry name" value="Aminotransferase_I/II_large"/>
</dbReference>
<comment type="subunit">
    <text evidence="3">Homodimer.</text>
</comment>
<proteinExistence type="inferred from homology"/>
<evidence type="ECO:0000313" key="8">
    <source>
        <dbReference type="EMBL" id="OIJ16535.1"/>
    </source>
</evidence>
<organism evidence="8 9">
    <name type="scientific">Anaerobacillus alkalidiazotrophicus</name>
    <dbReference type="NCBI Taxonomy" id="472963"/>
    <lineage>
        <taxon>Bacteria</taxon>
        <taxon>Bacillati</taxon>
        <taxon>Bacillota</taxon>
        <taxon>Bacilli</taxon>
        <taxon>Bacillales</taxon>
        <taxon>Bacillaceae</taxon>
        <taxon>Anaerobacillus</taxon>
    </lineage>
</organism>
<dbReference type="GO" id="GO:0030170">
    <property type="term" value="F:pyridoxal phosphate binding"/>
    <property type="evidence" value="ECO:0007669"/>
    <property type="project" value="InterPro"/>
</dbReference>
<comment type="caution">
    <text evidence="8">The sequence shown here is derived from an EMBL/GenBank/DDBJ whole genome shotgun (WGS) entry which is preliminary data.</text>
</comment>
<reference evidence="8 9" key="1">
    <citation type="submission" date="2016-10" db="EMBL/GenBank/DDBJ databases">
        <title>Draft genome sequences of four alkaliphilic bacteria belonging to the Anaerobacillus genus.</title>
        <authorList>
            <person name="Bassil N.M."/>
            <person name="Lloyd J.R."/>
        </authorList>
    </citation>
    <scope>NUCLEOTIDE SEQUENCE [LARGE SCALE GENOMIC DNA]</scope>
    <source>
        <strain evidence="8 9">DSM 22531</strain>
    </source>
</reference>
<keyword evidence="4 8" id="KW-0032">Aminotransferase</keyword>
<protein>
    <submittedName>
        <fullName evidence="8">Aminotransferase</fullName>
    </submittedName>
</protein>
<dbReference type="STRING" id="472963.BKP45_21265"/>
<evidence type="ECO:0000313" key="9">
    <source>
        <dbReference type="Proteomes" id="UP000180057"/>
    </source>
</evidence>
<dbReference type="InterPro" id="IPR050859">
    <property type="entry name" value="Class-I_PLP-dep_aminotransf"/>
</dbReference>
<feature type="domain" description="Aminotransferase class I/classII large" evidence="7">
    <location>
        <begin position="43"/>
        <end position="377"/>
    </location>
</feature>